<organism evidence="2 3">
    <name type="scientific">Penicillium olsonii</name>
    <dbReference type="NCBI Taxonomy" id="99116"/>
    <lineage>
        <taxon>Eukaryota</taxon>
        <taxon>Fungi</taxon>
        <taxon>Dikarya</taxon>
        <taxon>Ascomycota</taxon>
        <taxon>Pezizomycotina</taxon>
        <taxon>Eurotiomycetes</taxon>
        <taxon>Eurotiomycetidae</taxon>
        <taxon>Eurotiales</taxon>
        <taxon>Aspergillaceae</taxon>
        <taxon>Penicillium</taxon>
    </lineage>
</organism>
<evidence type="ECO:0000313" key="3">
    <source>
        <dbReference type="Proteomes" id="UP001153618"/>
    </source>
</evidence>
<reference evidence="2" key="1">
    <citation type="submission" date="2021-07" db="EMBL/GenBank/DDBJ databases">
        <authorList>
            <person name="Branca A.L. A."/>
        </authorList>
    </citation>
    <scope>NUCLEOTIDE SEQUENCE</scope>
</reference>
<gene>
    <name evidence="2" type="ORF">POLS_LOCUS4601</name>
</gene>
<keyword evidence="3" id="KW-1185">Reference proteome</keyword>
<dbReference type="InterPro" id="IPR002575">
    <property type="entry name" value="Aminoglycoside_PTrfase"/>
</dbReference>
<comment type="caution">
    <text evidence="2">The sequence shown here is derived from an EMBL/GenBank/DDBJ whole genome shotgun (WGS) entry which is preliminary data.</text>
</comment>
<dbReference type="Proteomes" id="UP001153618">
    <property type="component" value="Unassembled WGS sequence"/>
</dbReference>
<dbReference type="InterPro" id="IPR051678">
    <property type="entry name" value="AGP_Transferase"/>
</dbReference>
<dbReference type="PANTHER" id="PTHR21310">
    <property type="entry name" value="AMINOGLYCOSIDE PHOSPHOTRANSFERASE-RELATED-RELATED"/>
    <property type="match status" value="1"/>
</dbReference>
<proteinExistence type="predicted"/>
<accession>A0A9W4MRD0</accession>
<dbReference type="Pfam" id="PF01636">
    <property type="entry name" value="APH"/>
    <property type="match status" value="1"/>
</dbReference>
<dbReference type="SUPFAM" id="SSF56112">
    <property type="entry name" value="Protein kinase-like (PK-like)"/>
    <property type="match status" value="1"/>
</dbReference>
<dbReference type="PANTHER" id="PTHR21310:SF51">
    <property type="entry name" value="AMINOGLYCOSIDE PHOSPHOTRANSFERASE DOMAIN-CONTAINING PROTEIN"/>
    <property type="match status" value="1"/>
</dbReference>
<feature type="domain" description="Aminoglycoside phosphotransferase" evidence="1">
    <location>
        <begin position="52"/>
        <end position="287"/>
    </location>
</feature>
<dbReference type="OrthoDB" id="10003767at2759"/>
<dbReference type="EMBL" id="CAJVOS010000023">
    <property type="protein sequence ID" value="CAG8098334.1"/>
    <property type="molecule type" value="Genomic_DNA"/>
</dbReference>
<evidence type="ECO:0000313" key="2">
    <source>
        <dbReference type="EMBL" id="CAG8098334.1"/>
    </source>
</evidence>
<dbReference type="Gene3D" id="3.90.1200.10">
    <property type="match status" value="1"/>
</dbReference>
<name>A0A9W4MRD0_PENOL</name>
<dbReference type="InterPro" id="IPR011009">
    <property type="entry name" value="Kinase-like_dom_sf"/>
</dbReference>
<sequence length="451" mass="51122">MASMKLDQVPVYASQIRKSLQPDNPAEAFIVTEIGSPMFGSFNLLYPVIFEDGLRWLLKVPATGTPDQFSDADAESLRSEALTMRLLRKETTIPLPEVFAFENSCENQLNCPFILISFIEGKKLSDVWFDKTSPKDVVHARRTRSLQDIAASMIQLDKYSFDKGGSLVFDKQDQLYDIGSMRFTDSAAMLKRLINNDPDDSPIYIEAGPFSDPKAYYTCRLDNRGEQGTTFETGELHLLRMFFDSMEKPCDGRKPFVLEHPDFDIQNFIVSEEGELLGIIDWDGVCSVPRTVGNERFPGWLTRDWDPTVYVWNEDMEQGIKPDGIVWEDSPDSLKLYRSVYASAMRTHQHNKTGTTTATLTTNSLIYENLLIAAGEPLSMNEIVMKVFEEIAALVQEDLQQQAEKNDESENEEDFDVFSVLEALGENRLSENYRKVLMLGIQKLVEGSAEL</sequence>
<evidence type="ECO:0000259" key="1">
    <source>
        <dbReference type="Pfam" id="PF01636"/>
    </source>
</evidence>
<dbReference type="AlphaFoldDB" id="A0A9W4MRD0"/>
<protein>
    <recommendedName>
        <fullName evidence="1">Aminoglycoside phosphotransferase domain-containing protein</fullName>
    </recommendedName>
</protein>